<evidence type="ECO:0000256" key="5">
    <source>
        <dbReference type="ARBA" id="ARBA00023237"/>
    </source>
</evidence>
<protein>
    <submittedName>
        <fullName evidence="8">Putative outer membrane protein</fullName>
    </submittedName>
</protein>
<dbReference type="STRING" id="1150600.ADIARSV_4075"/>
<evidence type="ECO:0000256" key="2">
    <source>
        <dbReference type="ARBA" id="ARBA00006275"/>
    </source>
</evidence>
<dbReference type="AlphaFoldDB" id="R9GM44"/>
<proteinExistence type="inferred from homology"/>
<dbReference type="eggNOG" id="COG0457">
    <property type="taxonomic scope" value="Bacteria"/>
</dbReference>
<keyword evidence="9" id="KW-1185">Reference proteome</keyword>
<feature type="domain" description="RagB/SusD" evidence="7">
    <location>
        <begin position="334"/>
        <end position="572"/>
    </location>
</feature>
<feature type="signal peptide" evidence="6">
    <location>
        <begin position="1"/>
        <end position="18"/>
    </location>
</feature>
<dbReference type="Proteomes" id="UP000014174">
    <property type="component" value="Unassembled WGS sequence"/>
</dbReference>
<evidence type="ECO:0000256" key="4">
    <source>
        <dbReference type="ARBA" id="ARBA00023136"/>
    </source>
</evidence>
<evidence type="ECO:0000313" key="8">
    <source>
        <dbReference type="EMBL" id="EOR92793.1"/>
    </source>
</evidence>
<name>R9GM44_9SPHI</name>
<gene>
    <name evidence="8" type="ORF">ADIARSV_4075</name>
</gene>
<evidence type="ECO:0000259" key="7">
    <source>
        <dbReference type="Pfam" id="PF07980"/>
    </source>
</evidence>
<reference evidence="8 9" key="1">
    <citation type="journal article" date="2013" name="Genome Announc.">
        <title>Draft Genome Sequence of Arcticibacter svalbardensis Strain MN12-7T, a Member of the Family Sphingobacteriaceae Isolated from an Arctic Soil Sample.</title>
        <authorList>
            <person name="Shivaji S."/>
            <person name="Ara S."/>
            <person name="Prasad S."/>
            <person name="Manasa B.P."/>
            <person name="Begum Z."/>
            <person name="Singh A."/>
            <person name="Kumar Pinnaka A."/>
        </authorList>
    </citation>
    <scope>NUCLEOTIDE SEQUENCE [LARGE SCALE GENOMIC DNA]</scope>
    <source>
        <strain evidence="8 9">MN12-7</strain>
    </source>
</reference>
<accession>R9GM44</accession>
<dbReference type="GO" id="GO:0009279">
    <property type="term" value="C:cell outer membrane"/>
    <property type="evidence" value="ECO:0007669"/>
    <property type="project" value="UniProtKB-SubCell"/>
</dbReference>
<dbReference type="OrthoDB" id="5694214at2"/>
<comment type="similarity">
    <text evidence="2">Belongs to the SusD family.</text>
</comment>
<sequence length="572" mass="64653">MKTKIYILLAFVSTLAFSCKQTDEFLTRDPLDKLTDDTYWTSEGNVRTFAFGFYTQNFPGYAAGFDLTWGGYFSGESLNDDFAPTTPTVLTRNVPATANLVADWNFSFIRKANLFIDRIKQVPMSDEAKNNWTGVGRFFRAMEYAKKVRKYGDFPYYNQVLSETDNAALYKPRDSRELVMDSVLADFKYAVANVRAADLTTGPQGLVVNKYVVLAFMSRVFLFEGTWQKYQKNNIVKANEYLEASKWAANEVMSTGLFAISSDYRKLFTSLDLTGNTEVIMYRSYLTGIITHSLNSYNNKEPQTGVSKNAIESYLDSVGLPIGISTLYQGDKTIKNVMAHRDPRLKITIAPQIRLNGVIANYSSSGYATQKFLNEDIKDLTEGNSSLNTTDAPVIRYAEVLLNYAEASAELGTLTQEDLNKTINKIRKRAGVNIPDLGVIGTQATANGVVYDDPSRDSSVSSILWEIRRERRVELMMEGFRNDDLRRWKKYTYLDTKVNADINRGAWIKKADYPTSTLTIENSASEGYIIPAPKTESQRMFDNARVYLTPIPQDQIKLYKDQGVELTQNPGW</sequence>
<keyword evidence="4" id="KW-0472">Membrane</keyword>
<feature type="chain" id="PRO_5004472162" evidence="6">
    <location>
        <begin position="19"/>
        <end position="572"/>
    </location>
</feature>
<keyword evidence="5" id="KW-0998">Cell outer membrane</keyword>
<organism evidence="8 9">
    <name type="scientific">Arcticibacter svalbardensis MN12-7</name>
    <dbReference type="NCBI Taxonomy" id="1150600"/>
    <lineage>
        <taxon>Bacteria</taxon>
        <taxon>Pseudomonadati</taxon>
        <taxon>Bacteroidota</taxon>
        <taxon>Sphingobacteriia</taxon>
        <taxon>Sphingobacteriales</taxon>
        <taxon>Sphingobacteriaceae</taxon>
        <taxon>Arcticibacter</taxon>
    </lineage>
</organism>
<dbReference type="EMBL" id="AQPN01000143">
    <property type="protein sequence ID" value="EOR92793.1"/>
    <property type="molecule type" value="Genomic_DNA"/>
</dbReference>
<evidence type="ECO:0000256" key="3">
    <source>
        <dbReference type="ARBA" id="ARBA00022729"/>
    </source>
</evidence>
<dbReference type="SUPFAM" id="SSF48452">
    <property type="entry name" value="TPR-like"/>
    <property type="match status" value="1"/>
</dbReference>
<dbReference type="InterPro" id="IPR012944">
    <property type="entry name" value="SusD_RagB_dom"/>
</dbReference>
<dbReference type="PATRIC" id="fig|1150600.3.peg.4034"/>
<comment type="subcellular location">
    <subcellularLocation>
        <location evidence="1">Cell outer membrane</location>
    </subcellularLocation>
</comment>
<comment type="caution">
    <text evidence="8">The sequence shown here is derived from an EMBL/GenBank/DDBJ whole genome shotgun (WGS) entry which is preliminary data.</text>
</comment>
<dbReference type="Gene3D" id="1.25.40.390">
    <property type="match status" value="1"/>
</dbReference>
<evidence type="ECO:0000313" key="9">
    <source>
        <dbReference type="Proteomes" id="UP000014174"/>
    </source>
</evidence>
<dbReference type="Pfam" id="PF07980">
    <property type="entry name" value="SusD_RagB"/>
    <property type="match status" value="1"/>
</dbReference>
<dbReference type="PROSITE" id="PS51257">
    <property type="entry name" value="PROKAR_LIPOPROTEIN"/>
    <property type="match status" value="1"/>
</dbReference>
<dbReference type="RefSeq" id="WP_016197294.1">
    <property type="nucleotide sequence ID" value="NZ_AQPN01000143.1"/>
</dbReference>
<evidence type="ECO:0000256" key="6">
    <source>
        <dbReference type="SAM" id="SignalP"/>
    </source>
</evidence>
<dbReference type="InterPro" id="IPR011990">
    <property type="entry name" value="TPR-like_helical_dom_sf"/>
</dbReference>
<evidence type="ECO:0000256" key="1">
    <source>
        <dbReference type="ARBA" id="ARBA00004442"/>
    </source>
</evidence>
<keyword evidence="3 6" id="KW-0732">Signal</keyword>